<sequence>MKNLRCLCSKILCQVNEDKVIIKCRHCKRFIIIQTSGLEGIMHRSAEIAYAKPTYRRMLSHMQ</sequence>
<reference evidence="2" key="1">
    <citation type="journal article" date="2017" name="Appl. Environ. Microbiol.">
        <title>Genomic analysis of Calderihabitans maritimus KKC1, a thermophilic hydrogenogenic carboxydotrophic bacterium isolated from marine sediment.</title>
        <authorList>
            <person name="Omae K."/>
            <person name="Yoneda Y."/>
            <person name="Fukuyama Y."/>
            <person name="Yoshida T."/>
            <person name="Sako Y."/>
        </authorList>
    </citation>
    <scope>NUCLEOTIDE SEQUENCE [LARGE SCALE GENOMIC DNA]</scope>
    <source>
        <strain evidence="2">KKC1</strain>
    </source>
</reference>
<accession>A0A1Z5HQ48</accession>
<dbReference type="RefSeq" id="WP_088552974.1">
    <property type="nucleotide sequence ID" value="NZ_BDGJ01000018.1"/>
</dbReference>
<proteinExistence type="predicted"/>
<protein>
    <recommendedName>
        <fullName evidence="3">Com family DNA-binding transcriptional regulator</fullName>
    </recommendedName>
</protein>
<evidence type="ECO:0008006" key="3">
    <source>
        <dbReference type="Google" id="ProtNLM"/>
    </source>
</evidence>
<keyword evidence="2" id="KW-1185">Reference proteome</keyword>
<dbReference type="EMBL" id="BDGJ01000018">
    <property type="protein sequence ID" value="GAW91441.1"/>
    <property type="molecule type" value="Genomic_DNA"/>
</dbReference>
<evidence type="ECO:0000313" key="2">
    <source>
        <dbReference type="Proteomes" id="UP000197032"/>
    </source>
</evidence>
<name>A0A1Z5HQ48_9FIRM</name>
<comment type="caution">
    <text evidence="1">The sequence shown here is derived from an EMBL/GenBank/DDBJ whole genome shotgun (WGS) entry which is preliminary data.</text>
</comment>
<dbReference type="Proteomes" id="UP000197032">
    <property type="component" value="Unassembled WGS sequence"/>
</dbReference>
<organism evidence="1 2">
    <name type="scientific">Calderihabitans maritimus</name>
    <dbReference type="NCBI Taxonomy" id="1246530"/>
    <lineage>
        <taxon>Bacteria</taxon>
        <taxon>Bacillati</taxon>
        <taxon>Bacillota</taxon>
        <taxon>Clostridia</taxon>
        <taxon>Neomoorellales</taxon>
        <taxon>Calderihabitantaceae</taxon>
        <taxon>Calderihabitans</taxon>
    </lineage>
</organism>
<dbReference type="AlphaFoldDB" id="A0A1Z5HQ48"/>
<dbReference type="OrthoDB" id="1727293at2"/>
<evidence type="ECO:0000313" key="1">
    <source>
        <dbReference type="EMBL" id="GAW91441.1"/>
    </source>
</evidence>
<gene>
    <name evidence="1" type="ORF">KKC1_06030</name>
</gene>